<dbReference type="EMBL" id="QNTT01000016">
    <property type="protein sequence ID" value="RBA37046.1"/>
    <property type="molecule type" value="Genomic_DNA"/>
</dbReference>
<organism evidence="2 3">
    <name type="scientific">Dietzia maris</name>
    <dbReference type="NCBI Taxonomy" id="37915"/>
    <lineage>
        <taxon>Bacteria</taxon>
        <taxon>Bacillati</taxon>
        <taxon>Actinomycetota</taxon>
        <taxon>Actinomycetes</taxon>
        <taxon>Mycobacteriales</taxon>
        <taxon>Dietziaceae</taxon>
        <taxon>Dietzia</taxon>
    </lineage>
</organism>
<keyword evidence="1" id="KW-0472">Membrane</keyword>
<keyword evidence="1" id="KW-1133">Transmembrane helix</keyword>
<name>A0A365PAK7_9ACTN</name>
<evidence type="ECO:0000313" key="3">
    <source>
        <dbReference type="Proteomes" id="UP000252187"/>
    </source>
</evidence>
<comment type="caution">
    <text evidence="2">The sequence shown here is derived from an EMBL/GenBank/DDBJ whole genome shotgun (WGS) entry which is preliminary data.</text>
</comment>
<proteinExistence type="predicted"/>
<gene>
    <name evidence="2" type="ORF">DQ226_07730</name>
</gene>
<evidence type="ECO:0000313" key="2">
    <source>
        <dbReference type="EMBL" id="RBA37046.1"/>
    </source>
</evidence>
<evidence type="ECO:0000256" key="1">
    <source>
        <dbReference type="SAM" id="Phobius"/>
    </source>
</evidence>
<dbReference type="AlphaFoldDB" id="A0A365PAK7"/>
<feature type="transmembrane region" description="Helical" evidence="1">
    <location>
        <begin position="12"/>
        <end position="30"/>
    </location>
</feature>
<keyword evidence="1" id="KW-0812">Transmembrane</keyword>
<feature type="transmembrane region" description="Helical" evidence="1">
    <location>
        <begin position="42"/>
        <end position="65"/>
    </location>
</feature>
<dbReference type="Proteomes" id="UP000252187">
    <property type="component" value="Unassembled WGS sequence"/>
</dbReference>
<accession>A0A365PAK7</accession>
<reference evidence="2 3" key="1">
    <citation type="submission" date="2018-06" db="EMBL/GenBank/DDBJ databases">
        <title>Whole genome sequencing of four bacterial strains from South Shetland trench revealing bio-synthetic gene clusters.</title>
        <authorList>
            <person name="Abdel-Mageed W.M."/>
            <person name="Lehri B."/>
            <person name="Jarmusch S.A."/>
            <person name="Miranda K."/>
            <person name="Goodfellow M."/>
            <person name="Jaspars M."/>
            <person name="Karlyshev A.V."/>
        </authorList>
    </citation>
    <scope>NUCLEOTIDE SEQUENCE [LARGE SCALE GENOMIC DNA]</scope>
    <source>
        <strain evidence="2 3">SST1</strain>
    </source>
</reference>
<feature type="transmembrane region" description="Helical" evidence="1">
    <location>
        <begin position="99"/>
        <end position="118"/>
    </location>
</feature>
<protein>
    <submittedName>
        <fullName evidence="2">Uncharacterized protein</fullName>
    </submittedName>
</protein>
<sequence>MTPMTPLVQFPWPLFLGAGVGLAFAVGVSLRGLRSQRRGRLLAVSASAVAGASTGAFAGLVWLWVGPMSNPVSCLYSCNEVAQFLSNEQFRQIVLMTDLAWVLPVTALLFAAVAVWSWRRGPRR</sequence>